<evidence type="ECO:0000256" key="2">
    <source>
        <dbReference type="ARBA" id="ARBA00006774"/>
    </source>
</evidence>
<gene>
    <name evidence="11" type="ORF">A4X09_0g4095</name>
</gene>
<feature type="binding site" evidence="10">
    <location>
        <position position="270"/>
    </location>
    <ligand>
        <name>substrate</name>
    </ligand>
</feature>
<feature type="binding site" evidence="10">
    <location>
        <position position="390"/>
    </location>
    <ligand>
        <name>substrate</name>
    </ligand>
</feature>
<feature type="binding site" evidence="10">
    <location>
        <position position="244"/>
    </location>
    <ligand>
        <name>substrate</name>
    </ligand>
</feature>
<evidence type="ECO:0000256" key="9">
    <source>
        <dbReference type="ARBA" id="ARBA00023315"/>
    </source>
</evidence>
<dbReference type="InterPro" id="IPR016117">
    <property type="entry name" value="ArgJ-like_dom_sf"/>
</dbReference>
<dbReference type="FunFam" id="3.60.70.12:FF:000006">
    <property type="entry name" value="Arginine biosynthesis bifunctional protein ArgJ, mitochondrial"/>
    <property type="match status" value="1"/>
</dbReference>
<evidence type="ECO:0000256" key="3">
    <source>
        <dbReference type="ARBA" id="ARBA00022571"/>
    </source>
</evidence>
<dbReference type="EC" id="2.3.1.35" evidence="10"/>
<comment type="pathway">
    <text evidence="10">Amino-acid biosynthesis; L-arginine biosynthesis; N(2)-acetyl-L-ornithine from L-glutamate: step 1/4.</text>
</comment>
<dbReference type="GO" id="GO:0004042">
    <property type="term" value="F:L-glutamate N-acetyltransferase activity"/>
    <property type="evidence" value="ECO:0007669"/>
    <property type="project" value="UniProtKB-UniRule"/>
</dbReference>
<keyword evidence="3 10" id="KW-0055">Arginine biosynthesis</keyword>
<dbReference type="Gene3D" id="3.60.70.12">
    <property type="entry name" value="L-amino peptidase D-ALA esterase/amidase"/>
    <property type="match status" value="1"/>
</dbReference>
<dbReference type="GO" id="GO:0006526">
    <property type="term" value="P:L-arginine biosynthetic process"/>
    <property type="evidence" value="ECO:0007669"/>
    <property type="project" value="UniProtKB-UniRule"/>
</dbReference>
<keyword evidence="6 10" id="KW-0068">Autocatalytic cleavage</keyword>
<evidence type="ECO:0000256" key="5">
    <source>
        <dbReference type="ARBA" id="ARBA00022679"/>
    </source>
</evidence>
<keyword evidence="12" id="KW-1185">Reference proteome</keyword>
<dbReference type="SUPFAM" id="SSF56266">
    <property type="entry name" value="DmpA/ArgJ-like"/>
    <property type="match status" value="1"/>
</dbReference>
<feature type="active site" description="Nucleophile" evidence="10">
    <location>
        <position position="291"/>
    </location>
</feature>
<dbReference type="FunFam" id="3.10.20.340:FF:000002">
    <property type="entry name" value="Arginine biosynthesis bifunctional protein ArgJ, mitochondrial"/>
    <property type="match status" value="1"/>
</dbReference>
<evidence type="ECO:0000313" key="11">
    <source>
        <dbReference type="EMBL" id="KAE8268236.1"/>
    </source>
</evidence>
<feature type="site" description="Cleavage; by autolysis" evidence="10">
    <location>
        <begin position="290"/>
        <end position="291"/>
    </location>
</feature>
<evidence type="ECO:0000256" key="7">
    <source>
        <dbReference type="ARBA" id="ARBA00023128"/>
    </source>
</evidence>
<dbReference type="EC" id="2.3.1.1" evidence="10"/>
<feature type="binding site" evidence="10">
    <location>
        <position position="550"/>
    </location>
    <ligand>
        <name>substrate</name>
    </ligand>
</feature>
<dbReference type="GO" id="GO:0004358">
    <property type="term" value="F:L-glutamate N-acetyltransferase activity, acting on acetyl-L-ornithine as donor"/>
    <property type="evidence" value="ECO:0007669"/>
    <property type="project" value="UniProtKB-UniRule"/>
</dbReference>
<protein>
    <recommendedName>
        <fullName evidence="10">Arginine biosynthesis bifunctional protein ArgJ, mitochondrial</fullName>
    </recommendedName>
    <domain>
        <recommendedName>
            <fullName evidence="10">Glutamate N-acetyltransferase</fullName>
            <shortName evidence="10">GAT</shortName>
            <ecNumber evidence="10">2.3.1.35</ecNumber>
        </recommendedName>
        <alternativeName>
            <fullName evidence="10">Ornithine acetyltransferase</fullName>
            <shortName evidence="10">OATase</shortName>
        </alternativeName>
        <alternativeName>
            <fullName evidence="10">Ornithine transacetylase</fullName>
        </alternativeName>
    </domain>
    <domain>
        <recommendedName>
            <fullName evidence="10">Amino-acid acetyltransferase</fullName>
            <ecNumber evidence="10">2.3.1.1</ecNumber>
        </recommendedName>
        <alternativeName>
            <fullName evidence="10">N-acetylglutamate synthase</fullName>
            <shortName evidence="10">AGS</shortName>
        </alternativeName>
    </domain>
    <component>
        <recommendedName>
            <fullName evidence="10">Arginine biosynthesis bifunctional protein ArgJ alpha chain</fullName>
        </recommendedName>
    </component>
    <component>
        <recommendedName>
            <fullName evidence="10">Arginine biosynthesis bifunctional protein ArgJ beta chain</fullName>
        </recommendedName>
    </component>
</protein>
<dbReference type="FunFam" id="3.30.2330.10:FF:000001">
    <property type="entry name" value="Arginine biosynthesis bifunctional protein ArgJ, mitochondrial"/>
    <property type="match status" value="1"/>
</dbReference>
<keyword evidence="9 10" id="KW-0012">Acyltransferase</keyword>
<comment type="caution">
    <text evidence="11">The sequence shown here is derived from an EMBL/GenBank/DDBJ whole genome shotgun (WGS) entry which is preliminary data.</text>
</comment>
<dbReference type="Proteomes" id="UP000078113">
    <property type="component" value="Unassembled WGS sequence"/>
</dbReference>
<name>A0A8X7NA23_9BASI</name>
<comment type="subunit">
    <text evidence="10">Heterodimer of an alpha and a beta chain.</text>
</comment>
<feature type="chain" id="PRO_5036521892" description="Arginine biosynthesis bifunctional protein ArgJ alpha chain" evidence="10">
    <location>
        <begin position="1"/>
        <end position="290"/>
    </location>
</feature>
<comment type="catalytic activity">
    <reaction evidence="10">
        <text>N(2)-acetyl-L-ornithine + L-glutamate = N-acetyl-L-glutamate + L-ornithine</text>
        <dbReference type="Rhea" id="RHEA:15349"/>
        <dbReference type="ChEBI" id="CHEBI:29985"/>
        <dbReference type="ChEBI" id="CHEBI:44337"/>
        <dbReference type="ChEBI" id="CHEBI:46911"/>
        <dbReference type="ChEBI" id="CHEBI:57805"/>
        <dbReference type="EC" id="2.3.1.35"/>
    </reaction>
</comment>
<sequence length="550" mass="56725">MLSVIRSQFLRALAVPAQSGSRSAFAFLSTSASLRSSSANKAERFVHPIDPANLPRGFVVSATYAGVKAAISPKLSAPGSASKATNPKPDLALVVSATKQPAAAAATFTKNVFKAAPVLHSSKALLKGQASPQGARAKAILTNSGCANAVTGEAGLRDTIECAKTVSALLGPAASGSGGETQGQPSAETLAHANADHTLVLSTGVIGVPLPMPTIRKALPHLAAPNILSSSPEAWLEVARAFMTTDTFPKLRARTFELAGRKCSIVGIDKGAGMIHPAMTGPSSSGGLHATLLGLVATDAPVSPSALQSSLEYAVSRSFNCISVDGDMSTNDTIIALANGQAPAVSGNSAALKAGEEISEEAHPAEFAQFRDELTDFCKELSHLVVRDGEGAEKFVEITVKGAPTYDHAHAIASTISTSALVKCALHGGDANWGRILCAVGYAKLPTATSDGLTATRKWSVDPALVTVRFLPPSSASSSQNFRPLLVLDNGVPQKVDEDEAGKLLALEDIVIEVDLKGGSAGASGVRESATYWTCDFSKEYVAINGDYRS</sequence>
<comment type="function">
    <text evidence="10">Catalyzes two activities which are involved in the cyclic version of arginine biosynthesis: the synthesis of acetylglutamate from glutamate and acetyl-CoA, and of ornithine by transacetylation between acetylornithine and glutamate.</text>
</comment>
<dbReference type="CDD" id="cd02152">
    <property type="entry name" value="OAT"/>
    <property type="match status" value="1"/>
</dbReference>
<evidence type="ECO:0000256" key="6">
    <source>
        <dbReference type="ARBA" id="ARBA00022813"/>
    </source>
</evidence>
<dbReference type="Pfam" id="PF01960">
    <property type="entry name" value="ArgJ"/>
    <property type="match status" value="1"/>
</dbReference>
<evidence type="ECO:0000256" key="4">
    <source>
        <dbReference type="ARBA" id="ARBA00022605"/>
    </source>
</evidence>
<keyword evidence="8 10" id="KW-0511">Multifunctional enzyme</keyword>
<evidence type="ECO:0000256" key="1">
    <source>
        <dbReference type="ARBA" id="ARBA00004305"/>
    </source>
</evidence>
<dbReference type="NCBIfam" id="NF003802">
    <property type="entry name" value="PRK05388.1"/>
    <property type="match status" value="1"/>
</dbReference>
<proteinExistence type="inferred from homology"/>
<reference evidence="11" key="1">
    <citation type="submission" date="2016-04" db="EMBL/GenBank/DDBJ databases">
        <authorList>
            <person name="Nguyen H.D."/>
            <person name="Samba Siva P."/>
            <person name="Cullis J."/>
            <person name="Levesque C.A."/>
            <person name="Hambleton S."/>
        </authorList>
    </citation>
    <scope>NUCLEOTIDE SEQUENCE</scope>
    <source>
        <strain evidence="11">DAOMC 236422</strain>
    </source>
</reference>
<dbReference type="Gene3D" id="3.10.20.340">
    <property type="entry name" value="ArgJ beta chain, C-terminal domain"/>
    <property type="match status" value="1"/>
</dbReference>
<dbReference type="PANTHER" id="PTHR23100:SF0">
    <property type="entry name" value="ARGININE BIOSYNTHESIS BIFUNCTIONAL PROTEIN ARGJ, MITOCHONDRIAL"/>
    <property type="match status" value="1"/>
</dbReference>
<dbReference type="EMBL" id="LWDG02000164">
    <property type="protein sequence ID" value="KAE8268236.1"/>
    <property type="molecule type" value="Genomic_DNA"/>
</dbReference>
<keyword evidence="5 10" id="KW-0808">Transferase</keyword>
<organism evidence="11 12">
    <name type="scientific">Tilletia walkeri</name>
    <dbReference type="NCBI Taxonomy" id="117179"/>
    <lineage>
        <taxon>Eukaryota</taxon>
        <taxon>Fungi</taxon>
        <taxon>Dikarya</taxon>
        <taxon>Basidiomycota</taxon>
        <taxon>Ustilaginomycotina</taxon>
        <taxon>Exobasidiomycetes</taxon>
        <taxon>Tilletiales</taxon>
        <taxon>Tilletiaceae</taxon>
        <taxon>Tilletia</taxon>
    </lineage>
</organism>
<dbReference type="GO" id="GO:0005759">
    <property type="term" value="C:mitochondrial matrix"/>
    <property type="evidence" value="ECO:0007669"/>
    <property type="project" value="UniProtKB-SubCell"/>
</dbReference>
<dbReference type="HAMAP" id="MF_01106">
    <property type="entry name" value="ArgJ"/>
    <property type="match status" value="1"/>
</dbReference>
<evidence type="ECO:0000256" key="8">
    <source>
        <dbReference type="ARBA" id="ARBA00023268"/>
    </source>
</evidence>
<comment type="similarity">
    <text evidence="2 10">Belongs to the ArgJ family.</text>
</comment>
<dbReference type="InterPro" id="IPR042195">
    <property type="entry name" value="ArgJ_beta_C"/>
</dbReference>
<feature type="chain" id="PRO_5036521891" description="Arginine biosynthesis bifunctional protein ArgJ beta chain" evidence="10">
    <location>
        <begin position="291"/>
        <end position="550"/>
    </location>
</feature>
<dbReference type="Gene3D" id="3.30.2330.10">
    <property type="entry name" value="arginine biosynthesis bifunctional protein suprefamily"/>
    <property type="match status" value="1"/>
</dbReference>
<feature type="binding site" evidence="10">
    <location>
        <position position="545"/>
    </location>
    <ligand>
        <name>substrate</name>
    </ligand>
</feature>
<feature type="site" description="Involved in the stabilization of negative charge on the oxyanion by the formation of the oxyanion hole" evidence="10">
    <location>
        <position position="204"/>
    </location>
</feature>
<accession>A0A8X7NA23</accession>
<keyword evidence="4 10" id="KW-0028">Amino-acid biosynthesis</keyword>
<comment type="PTM">
    <text evidence="10">The alpha and beta chains are autoproteolytically processed from a single precursor protein within the mitochondrion.</text>
</comment>
<comment type="pathway">
    <text evidence="10">Amino-acid biosynthesis; L-arginine biosynthesis; L-ornithine and N-acetyl-L-glutamate from L-glutamate and N(2)-acetyl-L-ornithine (cyclic): step 1/1.</text>
</comment>
<dbReference type="InterPro" id="IPR002813">
    <property type="entry name" value="Arg_biosynth_ArgJ"/>
</dbReference>
<evidence type="ECO:0000313" key="12">
    <source>
        <dbReference type="Proteomes" id="UP000078113"/>
    </source>
</evidence>
<reference evidence="11" key="2">
    <citation type="journal article" date="2019" name="IMA Fungus">
        <title>Genome sequencing and comparison of five Tilletia species to identify candidate genes for the detection of regulated species infecting wheat.</title>
        <authorList>
            <person name="Nguyen H.D.T."/>
            <person name="Sultana T."/>
            <person name="Kesanakurti P."/>
            <person name="Hambleton S."/>
        </authorList>
    </citation>
    <scope>NUCLEOTIDE SEQUENCE</scope>
    <source>
        <strain evidence="11">DAOMC 236422</strain>
    </source>
</reference>
<comment type="catalytic activity">
    <reaction evidence="10">
        <text>L-glutamate + acetyl-CoA = N-acetyl-L-glutamate + CoA + H(+)</text>
        <dbReference type="Rhea" id="RHEA:24292"/>
        <dbReference type="ChEBI" id="CHEBI:15378"/>
        <dbReference type="ChEBI" id="CHEBI:29985"/>
        <dbReference type="ChEBI" id="CHEBI:44337"/>
        <dbReference type="ChEBI" id="CHEBI:57287"/>
        <dbReference type="ChEBI" id="CHEBI:57288"/>
        <dbReference type="EC" id="2.3.1.1"/>
    </reaction>
</comment>
<dbReference type="AlphaFoldDB" id="A0A8X7NA23"/>
<keyword evidence="7 10" id="KW-0496">Mitochondrion</keyword>
<feature type="binding site" evidence="10">
    <location>
        <position position="291"/>
    </location>
    <ligand>
        <name>substrate</name>
    </ligand>
</feature>
<comment type="subcellular location">
    <subcellularLocation>
        <location evidence="1 10">Mitochondrion matrix</location>
    </subcellularLocation>
</comment>
<evidence type="ECO:0000256" key="10">
    <source>
        <dbReference type="HAMAP-Rule" id="MF_03124"/>
    </source>
</evidence>
<dbReference type="GO" id="GO:0006592">
    <property type="term" value="P:ornithine biosynthetic process"/>
    <property type="evidence" value="ECO:0007669"/>
    <property type="project" value="TreeGrafter"/>
</dbReference>
<dbReference type="PANTHER" id="PTHR23100">
    <property type="entry name" value="ARGININE BIOSYNTHESIS BIFUNCTIONAL PROTEIN ARGJ"/>
    <property type="match status" value="1"/>
</dbReference>
<feature type="site" description="Involved in the stabilization of negative charge on the oxyanion by the formation of the oxyanion hole" evidence="10">
    <location>
        <position position="203"/>
    </location>
</feature>